<dbReference type="Gene3D" id="6.10.250.690">
    <property type="match status" value="1"/>
</dbReference>
<dbReference type="EMBL" id="MJLZ01000016">
    <property type="protein sequence ID" value="RLM24474.1"/>
    <property type="molecule type" value="Genomic_DNA"/>
</dbReference>
<dbReference type="GO" id="GO:0006355">
    <property type="term" value="P:regulation of DNA-templated transcription"/>
    <property type="evidence" value="ECO:0007669"/>
    <property type="project" value="InterPro"/>
</dbReference>
<evidence type="ECO:0000259" key="4">
    <source>
        <dbReference type="PROSITE" id="PS50110"/>
    </source>
</evidence>
<organism evidence="6 7">
    <name type="scientific">Brenneria alni</name>
    <dbReference type="NCBI Taxonomy" id="71656"/>
    <lineage>
        <taxon>Bacteria</taxon>
        <taxon>Pseudomonadati</taxon>
        <taxon>Pseudomonadota</taxon>
        <taxon>Gammaproteobacteria</taxon>
        <taxon>Enterobacterales</taxon>
        <taxon>Pectobacteriaceae</taxon>
        <taxon>Brenneria</taxon>
    </lineage>
</organism>
<dbReference type="SMART" id="SM00862">
    <property type="entry name" value="Trans_reg_C"/>
    <property type="match status" value="1"/>
</dbReference>
<dbReference type="InterPro" id="IPR036388">
    <property type="entry name" value="WH-like_DNA-bd_sf"/>
</dbReference>
<evidence type="ECO:0000259" key="5">
    <source>
        <dbReference type="PROSITE" id="PS51755"/>
    </source>
</evidence>
<dbReference type="PANTHER" id="PTHR48111:SF36">
    <property type="entry name" value="TRANSCRIPTIONAL REGULATORY PROTEIN CUTR"/>
    <property type="match status" value="1"/>
</dbReference>
<dbReference type="GO" id="GO:0005829">
    <property type="term" value="C:cytosol"/>
    <property type="evidence" value="ECO:0007669"/>
    <property type="project" value="TreeGrafter"/>
</dbReference>
<dbReference type="SUPFAM" id="SSF52172">
    <property type="entry name" value="CheY-like"/>
    <property type="match status" value="1"/>
</dbReference>
<comment type="caution">
    <text evidence="6">The sequence shown here is derived from an EMBL/GenBank/DDBJ whole genome shotgun (WGS) entry which is preliminary data.</text>
</comment>
<feature type="modified residue" description="4-aspartylphosphate" evidence="2">
    <location>
        <position position="52"/>
    </location>
</feature>
<dbReference type="SMART" id="SM00448">
    <property type="entry name" value="REC"/>
    <property type="match status" value="1"/>
</dbReference>
<name>A0A421DP87_9GAMM</name>
<evidence type="ECO:0000313" key="7">
    <source>
        <dbReference type="Proteomes" id="UP000285648"/>
    </source>
</evidence>
<feature type="domain" description="OmpR/PhoB-type" evidence="5">
    <location>
        <begin position="125"/>
        <end position="223"/>
    </location>
</feature>
<dbReference type="GO" id="GO:0000976">
    <property type="term" value="F:transcription cis-regulatory region binding"/>
    <property type="evidence" value="ECO:0007669"/>
    <property type="project" value="TreeGrafter"/>
</dbReference>
<dbReference type="InterPro" id="IPR016032">
    <property type="entry name" value="Sig_transdc_resp-reg_C-effctor"/>
</dbReference>
<dbReference type="InterPro" id="IPR011006">
    <property type="entry name" value="CheY-like_superfamily"/>
</dbReference>
<dbReference type="Pfam" id="PF00072">
    <property type="entry name" value="Response_reg"/>
    <property type="match status" value="1"/>
</dbReference>
<dbReference type="Gene3D" id="1.10.10.10">
    <property type="entry name" value="Winged helix-like DNA-binding domain superfamily/Winged helix DNA-binding domain"/>
    <property type="match status" value="1"/>
</dbReference>
<accession>A0A421DP87</accession>
<dbReference type="AlphaFoldDB" id="A0A421DP87"/>
<keyword evidence="2" id="KW-0597">Phosphoprotein</keyword>
<gene>
    <name evidence="6" type="ORF">BIY29_08710</name>
</gene>
<dbReference type="PANTHER" id="PTHR48111">
    <property type="entry name" value="REGULATOR OF RPOS"/>
    <property type="match status" value="1"/>
</dbReference>
<dbReference type="PROSITE" id="PS50110">
    <property type="entry name" value="RESPONSE_REGULATORY"/>
    <property type="match status" value="1"/>
</dbReference>
<dbReference type="RefSeq" id="WP_121574806.1">
    <property type="nucleotide sequence ID" value="NZ_MJLZ01000016.1"/>
</dbReference>
<dbReference type="PROSITE" id="PS51755">
    <property type="entry name" value="OMPR_PHOB"/>
    <property type="match status" value="1"/>
</dbReference>
<dbReference type="CDD" id="cd00383">
    <property type="entry name" value="trans_reg_C"/>
    <property type="match status" value="1"/>
</dbReference>
<proteinExistence type="predicted"/>
<dbReference type="InterPro" id="IPR001867">
    <property type="entry name" value="OmpR/PhoB-type_DNA-bd"/>
</dbReference>
<evidence type="ECO:0000256" key="1">
    <source>
        <dbReference type="ARBA" id="ARBA00023125"/>
    </source>
</evidence>
<dbReference type="InterPro" id="IPR039420">
    <property type="entry name" value="WalR-like"/>
</dbReference>
<dbReference type="GO" id="GO:0000156">
    <property type="term" value="F:phosphorelay response regulator activity"/>
    <property type="evidence" value="ECO:0007669"/>
    <property type="project" value="TreeGrafter"/>
</dbReference>
<protein>
    <submittedName>
        <fullName evidence="6">Two-component system response regulator</fullName>
    </submittedName>
</protein>
<reference evidence="6 7" key="1">
    <citation type="submission" date="2016-09" db="EMBL/GenBank/DDBJ databases">
        <authorList>
            <person name="Doonan J."/>
            <person name="Pachebat J.A."/>
            <person name="Golyshin P.N."/>
            <person name="Denman S."/>
            <person name="Mcdonald J.E."/>
        </authorList>
    </citation>
    <scope>NUCLEOTIDE SEQUENCE [LARGE SCALE GENOMIC DNA]</scope>
    <source>
        <strain evidence="6 7">NCPPB 3934</strain>
    </source>
</reference>
<feature type="DNA-binding region" description="OmpR/PhoB-type" evidence="3">
    <location>
        <begin position="125"/>
        <end position="223"/>
    </location>
</feature>
<evidence type="ECO:0000256" key="2">
    <source>
        <dbReference type="PROSITE-ProRule" id="PRU00169"/>
    </source>
</evidence>
<dbReference type="GO" id="GO:0032993">
    <property type="term" value="C:protein-DNA complex"/>
    <property type="evidence" value="ECO:0007669"/>
    <property type="project" value="TreeGrafter"/>
</dbReference>
<sequence>MSRIALLEDHQRLASMIRQALAQVGIETDIFSTISEAASGLKMADYAVIIIDRGLPDGDGLIFLNKLRTSGVKTPCLILTARDALHDRIAGLENGADDYVTKPFAMAELVARVRTQLRRPTDLIPLTPNFAGVSVDPREHRLQSGDRSVVLAPAELQIMLALVKARGKVVAHTALEHAAWGLSEPVTPNALEVTVHRLRKKMKSLNDQTHIVNIRGIGFALQSKQ</sequence>
<dbReference type="Gene3D" id="3.40.50.2300">
    <property type="match status" value="1"/>
</dbReference>
<feature type="domain" description="Response regulatory" evidence="4">
    <location>
        <begin position="3"/>
        <end position="117"/>
    </location>
</feature>
<keyword evidence="1 3" id="KW-0238">DNA-binding</keyword>
<dbReference type="Proteomes" id="UP000285648">
    <property type="component" value="Unassembled WGS sequence"/>
</dbReference>
<evidence type="ECO:0000313" key="6">
    <source>
        <dbReference type="EMBL" id="RLM24474.1"/>
    </source>
</evidence>
<evidence type="ECO:0000256" key="3">
    <source>
        <dbReference type="PROSITE-ProRule" id="PRU01091"/>
    </source>
</evidence>
<dbReference type="Pfam" id="PF00486">
    <property type="entry name" value="Trans_reg_C"/>
    <property type="match status" value="1"/>
</dbReference>
<keyword evidence="7" id="KW-1185">Reference proteome</keyword>
<dbReference type="InterPro" id="IPR001789">
    <property type="entry name" value="Sig_transdc_resp-reg_receiver"/>
</dbReference>
<dbReference type="OrthoDB" id="9802426at2"/>
<dbReference type="SUPFAM" id="SSF46894">
    <property type="entry name" value="C-terminal effector domain of the bipartite response regulators"/>
    <property type="match status" value="1"/>
</dbReference>